<dbReference type="SUPFAM" id="SSF144217">
    <property type="entry name" value="CSL zinc finger"/>
    <property type="match status" value="1"/>
</dbReference>
<dbReference type="RefSeq" id="WP_230220470.1">
    <property type="nucleotide sequence ID" value="NZ_JAJKFT010000010.1"/>
</dbReference>
<keyword evidence="4" id="KW-1185">Reference proteome</keyword>
<feature type="transmembrane region" description="Helical" evidence="1">
    <location>
        <begin position="362"/>
        <end position="395"/>
    </location>
</feature>
<proteinExistence type="predicted"/>
<evidence type="ECO:0000313" key="4">
    <source>
        <dbReference type="Proteomes" id="UP001139103"/>
    </source>
</evidence>
<organism evidence="3 4">
    <name type="scientific">Blastopirellula sediminis</name>
    <dbReference type="NCBI Taxonomy" id="2894196"/>
    <lineage>
        <taxon>Bacteria</taxon>
        <taxon>Pseudomonadati</taxon>
        <taxon>Planctomycetota</taxon>
        <taxon>Planctomycetia</taxon>
        <taxon>Pirellulales</taxon>
        <taxon>Pirellulaceae</taxon>
        <taxon>Blastopirellula</taxon>
    </lineage>
</organism>
<sequence length="533" mass="59331">MPIEFACPVCSKRFKVDDKHVGRKTSCRSCGAAITIPDQGEAELSGDTTGGSTLYDHSNKERRDLGISIGDEGLIEAVSEHIEKHFGKVDNVFHELISTGVHVDVHVINPTTERPYYTLVTSGMSELPMTTPPGAEELAYAELVLCLPPDWKMSQDAFEDESNYWPIRWMKILARFPHDYETFFTISHTIPGGNPPEEFDASTPMGCWMFVAPFMFEEESFELQHDGHTVNFLYMLPLHLDEMEFKLKHGFDEAVDRIMESFEIRELIDMQRPSFMQLDWAPARRSKRQSIVASCPCGETFEAKTGDAGKSIPCPKCSQPVYVPCSTLAVTGNYPDGPAASNPAGVSLKLGRYVSLRPIEILWWGIPAVLFVLLGIMVHWSLFIPAVILFGIFALRWRKLHHHFKDGDSRPGVIVSLDPPLFASITDLDLGAGGGERLAVKVVPFFSKQIDGSPIKIGERIPTAAAYHEDSEKGDKATSWGDFEPIPVAYANGDPAAARYVISQIDDEEWKQLSEGLKQVPRPLKPGLYDVTL</sequence>
<keyword evidence="1" id="KW-0472">Membrane</keyword>
<dbReference type="InterPro" id="IPR036671">
    <property type="entry name" value="DPH_MB_sf"/>
</dbReference>
<dbReference type="AlphaFoldDB" id="A0A9X1SH88"/>
<evidence type="ECO:0000256" key="1">
    <source>
        <dbReference type="SAM" id="Phobius"/>
    </source>
</evidence>
<dbReference type="Proteomes" id="UP001139103">
    <property type="component" value="Unassembled WGS sequence"/>
</dbReference>
<evidence type="ECO:0000313" key="3">
    <source>
        <dbReference type="EMBL" id="MCC9629847.1"/>
    </source>
</evidence>
<keyword evidence="1" id="KW-1133">Transmembrane helix</keyword>
<protein>
    <submittedName>
        <fullName evidence="3">DUF3239 domain-containing protein</fullName>
    </submittedName>
</protein>
<keyword evidence="1" id="KW-0812">Transmembrane</keyword>
<evidence type="ECO:0000259" key="2">
    <source>
        <dbReference type="Pfam" id="PF05076"/>
    </source>
</evidence>
<name>A0A9X1SH88_9BACT</name>
<comment type="caution">
    <text evidence="3">The sequence shown here is derived from an EMBL/GenBank/DDBJ whole genome shotgun (WGS) entry which is preliminary data.</text>
</comment>
<dbReference type="Pfam" id="PF11580">
    <property type="entry name" value="DUF3239"/>
    <property type="match status" value="1"/>
</dbReference>
<feature type="domain" description="Suppressor of fused-like" evidence="2">
    <location>
        <begin position="101"/>
        <end position="273"/>
    </location>
</feature>
<accession>A0A9X1SH88</accession>
<dbReference type="InterPro" id="IPR023124">
    <property type="entry name" value="DUF3239_dom_sf"/>
</dbReference>
<dbReference type="InterPro" id="IPR020941">
    <property type="entry name" value="SUFU-like_domain"/>
</dbReference>
<reference evidence="3" key="1">
    <citation type="submission" date="2021-11" db="EMBL/GenBank/DDBJ databases">
        <title>Genome sequence.</title>
        <authorList>
            <person name="Sun Q."/>
        </authorList>
    </citation>
    <scope>NUCLEOTIDE SEQUENCE</scope>
    <source>
        <strain evidence="3">JC732</strain>
    </source>
</reference>
<gene>
    <name evidence="3" type="ORF">LOC68_15765</name>
</gene>
<dbReference type="EMBL" id="JAJKFT010000010">
    <property type="protein sequence ID" value="MCC9629847.1"/>
    <property type="molecule type" value="Genomic_DNA"/>
</dbReference>
<dbReference type="Gene3D" id="2.20.28.160">
    <property type="match status" value="1"/>
</dbReference>
<dbReference type="Pfam" id="PF05076">
    <property type="entry name" value="SUFU"/>
    <property type="match status" value="1"/>
</dbReference>
<dbReference type="InterPro" id="IPR021632">
    <property type="entry name" value="DUF3239"/>
</dbReference>
<dbReference type="Gene3D" id="2.40.410.10">
    <property type="entry name" value="putative membrane protein from Corynebacterium diphtheriae superfamily"/>
    <property type="match status" value="1"/>
</dbReference>